<accession>A0ABS3G6X5</accession>
<evidence type="ECO:0000313" key="3">
    <source>
        <dbReference type="Proteomes" id="UP000664044"/>
    </source>
</evidence>
<reference evidence="2 3" key="1">
    <citation type="submission" date="2021-03" db="EMBL/GenBank/DDBJ databases">
        <title>Muricauda lutimaris sp. nov. and Muricauda ruestringensis sp. nov, two marine members of the Flavobacteriaceae isolated from deep sea sediments of Western Pacific.</title>
        <authorList>
            <person name="Zhao S."/>
            <person name="Liu R."/>
        </authorList>
    </citation>
    <scope>NUCLEOTIDE SEQUENCE [LARGE SCALE GENOMIC DNA]</scope>
    <source>
        <strain evidence="2 3">BC31-1-A7</strain>
    </source>
</reference>
<evidence type="ECO:0000313" key="2">
    <source>
        <dbReference type="EMBL" id="MBO0354842.1"/>
    </source>
</evidence>
<dbReference type="EMBL" id="JAFLNL010000007">
    <property type="protein sequence ID" value="MBO0354842.1"/>
    <property type="molecule type" value="Genomic_DNA"/>
</dbReference>
<dbReference type="RefSeq" id="WP_207034398.1">
    <property type="nucleotide sequence ID" value="NZ_JAFLNL010000007.1"/>
</dbReference>
<comment type="caution">
    <text evidence="2">The sequence shown here is derived from an EMBL/GenBank/DDBJ whole genome shotgun (WGS) entry which is preliminary data.</text>
</comment>
<gene>
    <name evidence="2" type="ORF">J0656_12520</name>
</gene>
<dbReference type="Pfam" id="PF20720">
    <property type="entry name" value="nSTAND3"/>
    <property type="match status" value="1"/>
</dbReference>
<organism evidence="2 3">
    <name type="scientific">Flagellimonas aurea</name>
    <dbReference type="NCBI Taxonomy" id="2915619"/>
    <lineage>
        <taxon>Bacteria</taxon>
        <taxon>Pseudomonadati</taxon>
        <taxon>Bacteroidota</taxon>
        <taxon>Flavobacteriia</taxon>
        <taxon>Flavobacteriales</taxon>
        <taxon>Flavobacteriaceae</taxon>
        <taxon>Flagellimonas</taxon>
    </lineage>
</organism>
<dbReference type="SUPFAM" id="SSF52540">
    <property type="entry name" value="P-loop containing nucleoside triphosphate hydrolases"/>
    <property type="match status" value="1"/>
</dbReference>
<sequence length="1236" mass="146684">MITQIEHKLTIINGDDFAVLCRQYLNFKYPFVYPTGLVVGKDKSKIGTPDTFIPIEDYYLFVEITTKTEDVLTKLKNDISHCFSQNDVPKEKIIKVILMFNGVHDTVKHEALKTHLSSYSTDCHLEVIDIRILANEISQNYPSLARKLNVPIDTAQILEVSEFIEDYEKSKFATPLSNKFFNRETEIEEGLKSLKEKDILLISGYAGTGKTKLSLELTKVFLKENKEYDLKYIRANGNLDLWEDLQTFLLPKKNYLLVLDDANKLKNNLIQILNFQRKRDNERRIKIVLTVRNYVKREVEKFIEDFKHIELKPFTRDELRKILQSEEYNISDYYVERIFNISKGNPRLAIMAVTAGQSGELEKLNNPSQILEIYFSSVKESIDSFENKSLLAVAGILSFFKTINLENETQVQEIEKYFSISKPVLEQNLRILCDIEIADEFKKIYKVADQILGEYTLYLVFLKEQEISFSSLINAYIDKNGRFSLGYILKEQINNFSLESIGKLISKDIKEGWQKVSNGELSISFIDDFYYYIPYESLSYFDKITKEIEADNPTDYTFKVFNERRSDTIDDKTIEILIRFQYLGEELFLLALKILVTYGLKSELRFHKLLKAFVERISMDRYSYEQGYFQQICLFDFLYERVKNDHDFYSKIILFIAPTFLRDNYQSNHSIGEGILIGNYNVLLSEEQKTFREKLWKFIFKTYERTELKFNCQKCLQEYSTNLEFHNKSVPIIEFDKALLLEFFKQKLNFNDFIDNAILATYVDRLNWIEVADERKLLRNLKNRAYKLYQKLTNTKSERKEGKLGHDDYEKYKLQQIARHTKAFARSDYMKIVNDLNVIYKNKEFHNERTYMLSQSVSRLLRVIGNRDFNLFLELFKKIVQSDYANEIHMNYFNKLRLNGEKVVQLRTLLSKSNYITELPNLQASISPRNLIREDFELFKKYLKNKKITYFWFLERLLKKFTSFIEDPCATYGEVLEALFGRAVKGKIYVPNNFFTHIHEVQPKLFYDKIDTVKALYLRLDKYERHFDYSLEVLQIILEKDPDFVTSLMDLHFKDSSYLSKSSLLENDFRKLWELENYEEVFTKILDYSNPYHRISDNPDNITNIFTDKKEKHLDFLKNYLKKTTDKEGVFTVFNIVVSLFKEYRFEFLDLILDKGIDLETFQRLDFVVLSNTFSGSRIPRLNYKISEYEKYKEHLQKKSDIEMLAFLSELERKIGWCKTNIERERKDEFLKDWGI</sequence>
<dbReference type="Proteomes" id="UP000664044">
    <property type="component" value="Unassembled WGS sequence"/>
</dbReference>
<feature type="domain" description="Novel STAND NTPase 3" evidence="1">
    <location>
        <begin position="186"/>
        <end position="323"/>
    </location>
</feature>
<keyword evidence="3" id="KW-1185">Reference proteome</keyword>
<dbReference type="InterPro" id="IPR049050">
    <property type="entry name" value="nSTAND3"/>
</dbReference>
<evidence type="ECO:0000259" key="1">
    <source>
        <dbReference type="Pfam" id="PF20720"/>
    </source>
</evidence>
<protein>
    <recommendedName>
        <fullName evidence="1">Novel STAND NTPase 3 domain-containing protein</fullName>
    </recommendedName>
</protein>
<name>A0ABS3G6X5_9FLAO</name>
<proteinExistence type="predicted"/>
<dbReference type="InterPro" id="IPR027417">
    <property type="entry name" value="P-loop_NTPase"/>
</dbReference>